<name>A0A9X2XXT7_9BACT</name>
<dbReference type="RefSeq" id="WP_279298539.1">
    <property type="nucleotide sequence ID" value="NZ_JAOTIF010000017.1"/>
</dbReference>
<protein>
    <recommendedName>
        <fullName evidence="4">AsmA family protein</fullName>
    </recommendedName>
</protein>
<comment type="caution">
    <text evidence="2">The sequence shown here is derived from an EMBL/GenBank/DDBJ whole genome shotgun (WGS) entry which is preliminary data.</text>
</comment>
<evidence type="ECO:0008006" key="4">
    <source>
        <dbReference type="Google" id="ProtNLM"/>
    </source>
</evidence>
<reference evidence="2" key="2">
    <citation type="submission" date="2023-04" db="EMBL/GenBank/DDBJ databases">
        <title>Paracnuella aquatica gen. nov., sp. nov., a member of the family Chitinophagaceae isolated from a hot spring.</title>
        <authorList>
            <person name="Wang C."/>
        </authorList>
    </citation>
    <scope>NUCLEOTIDE SEQUENCE</scope>
    <source>
        <strain evidence="2">LB-8</strain>
    </source>
</reference>
<proteinExistence type="predicted"/>
<dbReference type="Proteomes" id="UP001155483">
    <property type="component" value="Unassembled WGS sequence"/>
</dbReference>
<reference evidence="2" key="1">
    <citation type="submission" date="2022-09" db="EMBL/GenBank/DDBJ databases">
        <authorList>
            <person name="Yuan C."/>
            <person name="Ke Z."/>
        </authorList>
    </citation>
    <scope>NUCLEOTIDE SEQUENCE</scope>
    <source>
        <strain evidence="2">LB-8</strain>
    </source>
</reference>
<dbReference type="InterPro" id="IPR052894">
    <property type="entry name" value="AsmA-related"/>
</dbReference>
<dbReference type="PANTHER" id="PTHR30441">
    <property type="entry name" value="DUF748 DOMAIN-CONTAINING PROTEIN"/>
    <property type="match status" value="1"/>
</dbReference>
<sequence length="1010" mass="110386">MKKVLAYTGVTLLVLLVLALVLPFLFKDKIIQLVKSEIQKNVEAKVEFKDVSLSFFRHFPKVSVGLEDISIVGKHEFSKDTLLSASMIDASVNLLSLVSGKDIDVSGVYLDAPRIHALVNKEGKANWDITKEDTTSSVSTDTSSSFSLKLKKYEINDGYVLYKDESAGIHAEIIGLNHEGSGNFTDDLFTLSTSTKAGSASFSYANMPYLVNAETDIDADIEVDNKTTKFTFKNADIAVNNLKLGVDGFFQLLNDSTYNMDISFNAPSNDFKDILSLVPAIYKNDFDKLKTSGTASFKGFVKGTYSPQQIPAYQVDLGIKDGFFQYPDLPQPVKNIQLAAHVANPDGITDHTIVDVTKGHLEMGNEPFDFRLLFKNPETSRYIDAVVKGKLNLADLTKFVKLDAATKLSGLVWADVFAKGNLSAIEQQKGPFTAGGFLDVRNLYYASKDFPQPVQNGNFKIQLENNGGIADATVVNITSGHIEVSKDPIDFTLLVRNPVSTIDFSGKASGRFTLDNIKQFVQLEPGTSISGLMDADLQFSGSKAAIDKKAYDQINTTGVVHLKNTNYISKEYPEGVKVNTAQLKFDPKNVALNDLDAQFQGTHFTANGVLNNLIGYALQNQVLTGTVNMTADKMNLNEWMGTDTTTTTSSVSSEPFQVPANLNLTVNAKADAVQYDKVVYNNVRGSLLLKEETVQLQQVQTEALDGTIAFNGSYSTKVNKAQPAISINYNIKDVDIQKAFFAYNTMQKLMPIGKFLSGKLTSQMNMSGQLNGDMMPNFSSLTGKGSLFLIQGVLAKFQPLEKLASTLQINELKNISLKDVKSHVEFSNGQVLVKPFDIKVKDIDMQVGGMHGFDQTIDYIIAMKVPRKYLGTGGNALVNNLASQASNRGIPVNLGEVVDLKVSMGGSITNPVIKTDLKAVAGDAAQELKQQAVSFAQQKIDSTKQTFKDSMNSVKKQVANDLKNELNKQLFGPKDSADKGNGLDSTKQKAAETIKNTLKNVFKKKKPAEE</sequence>
<evidence type="ECO:0000313" key="3">
    <source>
        <dbReference type="Proteomes" id="UP001155483"/>
    </source>
</evidence>
<keyword evidence="3" id="KW-1185">Reference proteome</keyword>
<evidence type="ECO:0000313" key="2">
    <source>
        <dbReference type="EMBL" id="MCU7551100.1"/>
    </source>
</evidence>
<organism evidence="2 3">
    <name type="scientific">Paraflavisolibacter caeni</name>
    <dbReference type="NCBI Taxonomy" id="2982496"/>
    <lineage>
        <taxon>Bacteria</taxon>
        <taxon>Pseudomonadati</taxon>
        <taxon>Bacteroidota</taxon>
        <taxon>Chitinophagia</taxon>
        <taxon>Chitinophagales</taxon>
        <taxon>Chitinophagaceae</taxon>
        <taxon>Paraflavisolibacter</taxon>
    </lineage>
</organism>
<dbReference type="AlphaFoldDB" id="A0A9X2XXT7"/>
<dbReference type="PANTHER" id="PTHR30441:SF8">
    <property type="entry name" value="DUF748 DOMAIN-CONTAINING PROTEIN"/>
    <property type="match status" value="1"/>
</dbReference>
<feature type="region of interest" description="Disordered" evidence="1">
    <location>
        <begin position="965"/>
        <end position="987"/>
    </location>
</feature>
<dbReference type="GO" id="GO:0005886">
    <property type="term" value="C:plasma membrane"/>
    <property type="evidence" value="ECO:0007669"/>
    <property type="project" value="TreeGrafter"/>
</dbReference>
<gene>
    <name evidence="2" type="ORF">OCK74_18415</name>
</gene>
<accession>A0A9X2XXT7</accession>
<evidence type="ECO:0000256" key="1">
    <source>
        <dbReference type="SAM" id="MobiDB-lite"/>
    </source>
</evidence>
<dbReference type="EMBL" id="JAOTIF010000017">
    <property type="protein sequence ID" value="MCU7551100.1"/>
    <property type="molecule type" value="Genomic_DNA"/>
</dbReference>
<dbReference type="GO" id="GO:0090313">
    <property type="term" value="P:regulation of protein targeting to membrane"/>
    <property type="evidence" value="ECO:0007669"/>
    <property type="project" value="TreeGrafter"/>
</dbReference>